<dbReference type="AlphaFoldDB" id="A0A2V0NWU1"/>
<sequence length="311" mass="31373">MMLSLATCGPQRPRCTLLEFEATAAGAPALLSVPIQQMAANLRESVVRAAGFSSNRRPPRLRSPQFEALRAAADRSSWAPRGPRAAAAAPPAAAAAGPAPFFAARMRMRFAGLMTGPAQPKGLTQILDRPASAACGGCGARGAAAAFVGGAPRRCGCKVESLKCRFEAGPNAGPNAVNASLGRAAEAEAVCRGRVAAVRPRLERVWTPPGADRQSGRAALGCAARCRAASDSAAEAEAVCAHKVSELRPRASHILAEAAAAGGAQTLAAAGLRGSVGGCGSQGGAFDGGVVVEVRQRGAGLPPSQLQVPAM</sequence>
<name>A0A2V0NWU1_9CHLO</name>
<protein>
    <submittedName>
        <fullName evidence="2">Uncharacterized protein</fullName>
    </submittedName>
</protein>
<gene>
    <name evidence="2" type="ORF">Rsub_04455</name>
</gene>
<evidence type="ECO:0000256" key="1">
    <source>
        <dbReference type="SAM" id="MobiDB-lite"/>
    </source>
</evidence>
<evidence type="ECO:0000313" key="2">
    <source>
        <dbReference type="EMBL" id="GBF92108.1"/>
    </source>
</evidence>
<reference evidence="2 3" key="1">
    <citation type="journal article" date="2018" name="Sci. Rep.">
        <title>Raphidocelis subcapitata (=Pseudokirchneriella subcapitata) provides an insight into genome evolution and environmental adaptations in the Sphaeropleales.</title>
        <authorList>
            <person name="Suzuki S."/>
            <person name="Yamaguchi H."/>
            <person name="Nakajima N."/>
            <person name="Kawachi M."/>
        </authorList>
    </citation>
    <scope>NUCLEOTIDE SEQUENCE [LARGE SCALE GENOMIC DNA]</scope>
    <source>
        <strain evidence="2 3">NIES-35</strain>
    </source>
</reference>
<feature type="region of interest" description="Disordered" evidence="1">
    <location>
        <begin position="72"/>
        <end position="91"/>
    </location>
</feature>
<dbReference type="Proteomes" id="UP000247498">
    <property type="component" value="Unassembled WGS sequence"/>
</dbReference>
<organism evidence="2 3">
    <name type="scientific">Raphidocelis subcapitata</name>
    <dbReference type="NCBI Taxonomy" id="307507"/>
    <lineage>
        <taxon>Eukaryota</taxon>
        <taxon>Viridiplantae</taxon>
        <taxon>Chlorophyta</taxon>
        <taxon>core chlorophytes</taxon>
        <taxon>Chlorophyceae</taxon>
        <taxon>CS clade</taxon>
        <taxon>Sphaeropleales</taxon>
        <taxon>Selenastraceae</taxon>
        <taxon>Raphidocelis</taxon>
    </lineage>
</organism>
<comment type="caution">
    <text evidence="2">The sequence shown here is derived from an EMBL/GenBank/DDBJ whole genome shotgun (WGS) entry which is preliminary data.</text>
</comment>
<dbReference type="InParanoid" id="A0A2V0NWU1"/>
<evidence type="ECO:0000313" key="3">
    <source>
        <dbReference type="Proteomes" id="UP000247498"/>
    </source>
</evidence>
<accession>A0A2V0NWU1</accession>
<dbReference type="EMBL" id="BDRX01000029">
    <property type="protein sequence ID" value="GBF92108.1"/>
    <property type="molecule type" value="Genomic_DNA"/>
</dbReference>
<keyword evidence="3" id="KW-1185">Reference proteome</keyword>
<feature type="compositionally biased region" description="Low complexity" evidence="1">
    <location>
        <begin position="79"/>
        <end position="91"/>
    </location>
</feature>
<proteinExistence type="predicted"/>